<gene>
    <name evidence="1" type="ORF">GGP82_002460</name>
</gene>
<dbReference type="RefSeq" id="WP_259083795.1">
    <property type="nucleotide sequence ID" value="NZ_JANTYZ010000007.1"/>
</dbReference>
<dbReference type="EMBL" id="JANTYZ010000007">
    <property type="protein sequence ID" value="MCS3865896.1"/>
    <property type="molecule type" value="Genomic_DNA"/>
</dbReference>
<evidence type="ECO:0000313" key="1">
    <source>
        <dbReference type="EMBL" id="MCS3865896.1"/>
    </source>
</evidence>
<comment type="caution">
    <text evidence="1">The sequence shown here is derived from an EMBL/GenBank/DDBJ whole genome shotgun (WGS) entry which is preliminary data.</text>
</comment>
<accession>A0A9X2RH08</accession>
<name>A0A9X2RH08_9BACT</name>
<protein>
    <submittedName>
        <fullName evidence="1">Uncharacterized protein</fullName>
    </submittedName>
</protein>
<evidence type="ECO:0000313" key="2">
    <source>
        <dbReference type="Proteomes" id="UP001155034"/>
    </source>
</evidence>
<dbReference type="AlphaFoldDB" id="A0A9X2RH08"/>
<organism evidence="1 2">
    <name type="scientific">Salinibacter ruber</name>
    <dbReference type="NCBI Taxonomy" id="146919"/>
    <lineage>
        <taxon>Bacteria</taxon>
        <taxon>Pseudomonadati</taxon>
        <taxon>Rhodothermota</taxon>
        <taxon>Rhodothermia</taxon>
        <taxon>Rhodothermales</taxon>
        <taxon>Salinibacteraceae</taxon>
        <taxon>Salinibacter</taxon>
    </lineage>
</organism>
<dbReference type="Proteomes" id="UP001155034">
    <property type="component" value="Unassembled WGS sequence"/>
</dbReference>
<reference evidence="1" key="1">
    <citation type="submission" date="2022-08" db="EMBL/GenBank/DDBJ databases">
        <title>Genomic Encyclopedia of Type Strains, Phase V (KMG-V): Genome sequencing to study the core and pangenomes of soil and plant-associated prokaryotes.</title>
        <authorList>
            <person name="Whitman W."/>
        </authorList>
    </citation>
    <scope>NUCLEOTIDE SEQUENCE</scope>
    <source>
        <strain evidence="1">SP2016B</strain>
    </source>
</reference>
<proteinExistence type="predicted"/>
<sequence length="82" mass="9330">MAKFSKSTEKVSFDTLRITTHDNASALKFVSMAIDNDDVTIEESFREDLYGESDGDTEFLVSFDDPEVMHRFSLMWEPVTVG</sequence>